<proteinExistence type="predicted"/>
<dbReference type="AlphaFoldDB" id="A0A6J7PY17"/>
<evidence type="ECO:0000313" key="1">
    <source>
        <dbReference type="EMBL" id="CAB5008559.1"/>
    </source>
</evidence>
<dbReference type="EMBL" id="CAFBQU010000021">
    <property type="protein sequence ID" value="CAB5065428.1"/>
    <property type="molecule type" value="Genomic_DNA"/>
</dbReference>
<sequence length="67" mass="7441">MSNFRDTCDDLVAQLEAMTEHLSDVSQALLLDAIDGKTEALAMEKRIQKARGHLAKTIRLLQDETIG</sequence>
<accession>A0A6J7PY17</accession>
<evidence type="ECO:0000313" key="2">
    <source>
        <dbReference type="EMBL" id="CAB5065428.1"/>
    </source>
</evidence>
<reference evidence="1" key="1">
    <citation type="submission" date="2020-05" db="EMBL/GenBank/DDBJ databases">
        <authorList>
            <person name="Chiriac C."/>
            <person name="Salcher M."/>
            <person name="Ghai R."/>
            <person name="Kavagutti S V."/>
        </authorList>
    </citation>
    <scope>NUCLEOTIDE SEQUENCE</scope>
</reference>
<dbReference type="EMBL" id="CAFBPN010000003">
    <property type="protein sequence ID" value="CAB5008559.1"/>
    <property type="molecule type" value="Genomic_DNA"/>
</dbReference>
<protein>
    <submittedName>
        <fullName evidence="1">Unannotated protein</fullName>
    </submittedName>
</protein>
<name>A0A6J7PY17_9ZZZZ</name>
<gene>
    <name evidence="1" type="ORF">UFOPK4098_00150</name>
    <name evidence="2" type="ORF">UFOPK4347_00933</name>
</gene>
<organism evidence="1">
    <name type="scientific">freshwater metagenome</name>
    <dbReference type="NCBI Taxonomy" id="449393"/>
    <lineage>
        <taxon>unclassified sequences</taxon>
        <taxon>metagenomes</taxon>
        <taxon>ecological metagenomes</taxon>
    </lineage>
</organism>